<keyword evidence="4" id="KW-1133">Transmembrane helix</keyword>
<feature type="transmembrane region" description="Helical" evidence="4">
    <location>
        <begin position="451"/>
        <end position="469"/>
    </location>
</feature>
<keyword evidence="4" id="KW-0472">Membrane</keyword>
<dbReference type="PROSITE" id="PS50887">
    <property type="entry name" value="GGDEF"/>
    <property type="match status" value="1"/>
</dbReference>
<dbReference type="InterPro" id="IPR011990">
    <property type="entry name" value="TPR-like_helical_dom_sf"/>
</dbReference>
<keyword evidence="8" id="KW-1185">Reference proteome</keyword>
<keyword evidence="5" id="KW-0732">Signal</keyword>
<organism evidence="7 8">
    <name type="scientific">Vibrio paucivorans</name>
    <dbReference type="NCBI Taxonomy" id="2829489"/>
    <lineage>
        <taxon>Bacteria</taxon>
        <taxon>Pseudomonadati</taxon>
        <taxon>Pseudomonadota</taxon>
        <taxon>Gammaproteobacteria</taxon>
        <taxon>Vibrionales</taxon>
        <taxon>Vibrionaceae</taxon>
        <taxon>Vibrio</taxon>
    </lineage>
</organism>
<keyword evidence="4" id="KW-0812">Transmembrane</keyword>
<feature type="chain" id="PRO_5040963906" description="diguanylate cyclase" evidence="5">
    <location>
        <begin position="23"/>
        <end position="652"/>
    </location>
</feature>
<feature type="repeat" description="TPR" evidence="3">
    <location>
        <begin position="251"/>
        <end position="284"/>
    </location>
</feature>
<dbReference type="PANTHER" id="PTHR45138">
    <property type="entry name" value="REGULATORY COMPONENTS OF SENSORY TRANSDUCTION SYSTEM"/>
    <property type="match status" value="1"/>
</dbReference>
<dbReference type="NCBIfam" id="TIGR00254">
    <property type="entry name" value="GGDEF"/>
    <property type="match status" value="1"/>
</dbReference>
<dbReference type="InterPro" id="IPR029787">
    <property type="entry name" value="Nucleotide_cyclase"/>
</dbReference>
<evidence type="ECO:0000259" key="6">
    <source>
        <dbReference type="PROSITE" id="PS50887"/>
    </source>
</evidence>
<dbReference type="PROSITE" id="PS50005">
    <property type="entry name" value="TPR"/>
    <property type="match status" value="2"/>
</dbReference>
<dbReference type="SUPFAM" id="SSF48452">
    <property type="entry name" value="TPR-like"/>
    <property type="match status" value="1"/>
</dbReference>
<dbReference type="AlphaFoldDB" id="A0A9X3HTG3"/>
<keyword evidence="3" id="KW-0802">TPR repeat</keyword>
<evidence type="ECO:0000256" key="1">
    <source>
        <dbReference type="ARBA" id="ARBA00012528"/>
    </source>
</evidence>
<dbReference type="InterPro" id="IPR050469">
    <property type="entry name" value="Diguanylate_Cyclase"/>
</dbReference>
<dbReference type="EMBL" id="JAKRRX010000128">
    <property type="protein sequence ID" value="MCW8335623.1"/>
    <property type="molecule type" value="Genomic_DNA"/>
</dbReference>
<protein>
    <recommendedName>
        <fullName evidence="1">diguanylate cyclase</fullName>
        <ecNumber evidence="1">2.7.7.65</ecNumber>
    </recommendedName>
</protein>
<dbReference type="SUPFAM" id="SSF55073">
    <property type="entry name" value="Nucleotide cyclase"/>
    <property type="match status" value="1"/>
</dbReference>
<dbReference type="Pfam" id="PF13424">
    <property type="entry name" value="TPR_12"/>
    <property type="match status" value="1"/>
</dbReference>
<gene>
    <name evidence="7" type="ORF">MD483_17570</name>
</gene>
<dbReference type="EC" id="2.7.7.65" evidence="1"/>
<dbReference type="InterPro" id="IPR000160">
    <property type="entry name" value="GGDEF_dom"/>
</dbReference>
<evidence type="ECO:0000256" key="4">
    <source>
        <dbReference type="SAM" id="Phobius"/>
    </source>
</evidence>
<dbReference type="Gene3D" id="1.25.40.10">
    <property type="entry name" value="Tetratricopeptide repeat domain"/>
    <property type="match status" value="2"/>
</dbReference>
<reference evidence="7" key="1">
    <citation type="submission" date="2022-02" db="EMBL/GenBank/DDBJ databases">
        <title>Vibrio sp. nov., a new bacterium isolated from Bohai sea, China.</title>
        <authorList>
            <person name="Yuan Y."/>
        </authorList>
    </citation>
    <scope>NUCLEOTIDE SEQUENCE</scope>
    <source>
        <strain evidence="7">DBSS07</strain>
    </source>
</reference>
<comment type="catalytic activity">
    <reaction evidence="2">
        <text>2 GTP = 3',3'-c-di-GMP + 2 diphosphate</text>
        <dbReference type="Rhea" id="RHEA:24898"/>
        <dbReference type="ChEBI" id="CHEBI:33019"/>
        <dbReference type="ChEBI" id="CHEBI:37565"/>
        <dbReference type="ChEBI" id="CHEBI:58805"/>
        <dbReference type="EC" id="2.7.7.65"/>
    </reaction>
</comment>
<comment type="caution">
    <text evidence="7">The sequence shown here is derived from an EMBL/GenBank/DDBJ whole genome shotgun (WGS) entry which is preliminary data.</text>
</comment>
<evidence type="ECO:0000256" key="2">
    <source>
        <dbReference type="ARBA" id="ARBA00034247"/>
    </source>
</evidence>
<proteinExistence type="predicted"/>
<evidence type="ECO:0000256" key="5">
    <source>
        <dbReference type="SAM" id="SignalP"/>
    </source>
</evidence>
<accession>A0A9X3HTG3</accession>
<feature type="repeat" description="TPR" evidence="3">
    <location>
        <begin position="174"/>
        <end position="207"/>
    </location>
</feature>
<evidence type="ECO:0000313" key="8">
    <source>
        <dbReference type="Proteomes" id="UP001155586"/>
    </source>
</evidence>
<sequence>MLSHFKIAIASFTLLSSFSVTAAESGNWESIYTNKLKNNDESGALQMLQSRYASLPPSAEKLYVSSKIHGFMTLRGQPFHGSASIRNSDYAEQEHTFISALNDEEQLNFVQARSSYEELWNEANFARDLEAKTLFEYHLCRLLNRQGQYHQAQYYCSALRGSLDDAKAPLFPKYRGYRIVGNNQEFLGEYASALDTYQQTLSLMPEYVDPSGLYNDIGLLLKELGRTNEAKTYLYQSLDIREQKSEPLKQAQVYHSLADVYLAEDNITKAIDYLEQSLVILKMQDHKYGLTYVNLGLGKALVQDGQFDKGLPYLLRALELTEIQDNDNLRGDIYIVLALQYLQQQQLLPAKDYAEKAQQFAMQIGSERLRARSLRLLADIAEQNKDFESALAFFRQYSESEIGIRNTENQKSFEALQIEKNNFQQQLAYAQLKNKTLEQENALYSARQYRLIYNLVIFSLLICLALLYFSQKRNKARARIDSLTNAFNRGAAIRHIKSQPSTRHFNRNNVLILLDLDKFKQVNDEHGHPIGDLALRRISKAIADQLEDRDALGRLGGEEFIVYLHNVEDIDVRSRVEQIHKSISDCVFETSTEQSLSITASMSFIATPRSLSDFDELYAILDQALYQAKANGRNCIVDAYKDPITLSMALTS</sequence>
<dbReference type="PANTHER" id="PTHR45138:SF9">
    <property type="entry name" value="DIGUANYLATE CYCLASE DGCM-RELATED"/>
    <property type="match status" value="1"/>
</dbReference>
<evidence type="ECO:0000256" key="3">
    <source>
        <dbReference type="PROSITE-ProRule" id="PRU00339"/>
    </source>
</evidence>
<dbReference type="InterPro" id="IPR043128">
    <property type="entry name" value="Rev_trsase/Diguanyl_cyclase"/>
</dbReference>
<name>A0A9X3HTG3_9VIBR</name>
<feature type="signal peptide" evidence="5">
    <location>
        <begin position="1"/>
        <end position="22"/>
    </location>
</feature>
<dbReference type="InterPro" id="IPR019734">
    <property type="entry name" value="TPR_rpt"/>
</dbReference>
<dbReference type="CDD" id="cd01949">
    <property type="entry name" value="GGDEF"/>
    <property type="match status" value="1"/>
</dbReference>
<dbReference type="Gene3D" id="3.30.70.270">
    <property type="match status" value="1"/>
</dbReference>
<dbReference type="Proteomes" id="UP001155586">
    <property type="component" value="Unassembled WGS sequence"/>
</dbReference>
<dbReference type="SMART" id="SM00028">
    <property type="entry name" value="TPR"/>
    <property type="match status" value="6"/>
</dbReference>
<dbReference type="RefSeq" id="WP_265688747.1">
    <property type="nucleotide sequence ID" value="NZ_JAKRRX010000128.1"/>
</dbReference>
<dbReference type="GO" id="GO:0052621">
    <property type="term" value="F:diguanylate cyclase activity"/>
    <property type="evidence" value="ECO:0007669"/>
    <property type="project" value="UniProtKB-EC"/>
</dbReference>
<feature type="domain" description="GGDEF" evidence="6">
    <location>
        <begin position="507"/>
        <end position="641"/>
    </location>
</feature>
<dbReference type="Pfam" id="PF00990">
    <property type="entry name" value="GGDEF"/>
    <property type="match status" value="1"/>
</dbReference>
<evidence type="ECO:0000313" key="7">
    <source>
        <dbReference type="EMBL" id="MCW8335623.1"/>
    </source>
</evidence>
<dbReference type="SMART" id="SM00267">
    <property type="entry name" value="GGDEF"/>
    <property type="match status" value="1"/>
</dbReference>